<protein>
    <recommendedName>
        <fullName evidence="2">F-box domain-containing protein</fullName>
    </recommendedName>
</protein>
<sequence length="440" mass="49202">MLPWAFVWAGHQRQSSDSSFQTRPSSLRRFRSPPRRPTLRRRGDWAPASPPPARLPARRPAALHSRVLRAPAMDESGSDDILGLVLERVDSHVSLIRAAAVCRRWRRAIADASFLRRYRSLHAPAVAGEFHNGPWRSREGPVLVPSSPSMVDARHLSLNFLPGGAAPWAVRGSRGSLLLLRRRSIVPFRNKLREKVVCEPLTRRYRRILPPADSDGNCRGSYLIDGEADEAGSRISMTNFRVLCVFDTHCAMYTVSSSWSKKNIGLIAPSSRGLRLMGHGGGCWYFVQGRALIIVDGNTGDFSFAELPPLVEDWDSHASVRDFFITNGRDGKLRIFTVFDGTMKVFLRLEGGEWALEKRVLLSEATRGLPGYEPSFFSKPQYVLRIGVEYVILSPYAGQTWIFSINLETMEAASAVRTMTPMVYGCELPWPPTLHACLDG</sequence>
<feature type="compositionally biased region" description="Basic residues" evidence="1">
    <location>
        <begin position="26"/>
        <end position="40"/>
    </location>
</feature>
<accession>A0ABC9EJ50</accession>
<dbReference type="PANTHER" id="PTHR33207">
    <property type="entry name" value="F-BOX DOMAIN CONTAINING PROTEIN-RELATED"/>
    <property type="match status" value="1"/>
</dbReference>
<dbReference type="Gene3D" id="1.20.1280.50">
    <property type="match status" value="1"/>
</dbReference>
<feature type="region of interest" description="Disordered" evidence="1">
    <location>
        <begin position="15"/>
        <end position="60"/>
    </location>
</feature>
<keyword evidence="4" id="KW-1185">Reference proteome</keyword>
<dbReference type="InterPro" id="IPR036047">
    <property type="entry name" value="F-box-like_dom_sf"/>
</dbReference>
<gene>
    <name evidence="3" type="ORF">URODEC1_LOCUS95407</name>
</gene>
<dbReference type="SMART" id="SM00256">
    <property type="entry name" value="FBOX"/>
    <property type="match status" value="1"/>
</dbReference>
<dbReference type="Pfam" id="PF12937">
    <property type="entry name" value="F-box-like"/>
    <property type="match status" value="1"/>
</dbReference>
<reference evidence="3" key="1">
    <citation type="submission" date="2024-10" db="EMBL/GenBank/DDBJ databases">
        <authorList>
            <person name="Ryan C."/>
        </authorList>
    </citation>
    <scope>NUCLEOTIDE SEQUENCE [LARGE SCALE GENOMIC DNA]</scope>
</reference>
<evidence type="ECO:0000313" key="3">
    <source>
        <dbReference type="EMBL" id="CAL5057041.1"/>
    </source>
</evidence>
<evidence type="ECO:0000313" key="4">
    <source>
        <dbReference type="Proteomes" id="UP001497457"/>
    </source>
</evidence>
<dbReference type="AlphaFoldDB" id="A0ABC9EJ50"/>
<proteinExistence type="predicted"/>
<evidence type="ECO:0000256" key="1">
    <source>
        <dbReference type="SAM" id="MobiDB-lite"/>
    </source>
</evidence>
<feature type="domain" description="F-box" evidence="2">
    <location>
        <begin position="77"/>
        <end position="118"/>
    </location>
</feature>
<name>A0ABC9EJ50_9POAL</name>
<dbReference type="Proteomes" id="UP001497457">
    <property type="component" value="Chromosome 4rd"/>
</dbReference>
<organism evidence="3 4">
    <name type="scientific">Urochloa decumbens</name>
    <dbReference type="NCBI Taxonomy" id="240449"/>
    <lineage>
        <taxon>Eukaryota</taxon>
        <taxon>Viridiplantae</taxon>
        <taxon>Streptophyta</taxon>
        <taxon>Embryophyta</taxon>
        <taxon>Tracheophyta</taxon>
        <taxon>Spermatophyta</taxon>
        <taxon>Magnoliopsida</taxon>
        <taxon>Liliopsida</taxon>
        <taxon>Poales</taxon>
        <taxon>Poaceae</taxon>
        <taxon>PACMAD clade</taxon>
        <taxon>Panicoideae</taxon>
        <taxon>Panicodae</taxon>
        <taxon>Paniceae</taxon>
        <taxon>Melinidinae</taxon>
        <taxon>Urochloa</taxon>
    </lineage>
</organism>
<evidence type="ECO:0000259" key="2">
    <source>
        <dbReference type="SMART" id="SM00256"/>
    </source>
</evidence>
<dbReference type="SUPFAM" id="SSF81383">
    <property type="entry name" value="F-box domain"/>
    <property type="match status" value="1"/>
</dbReference>
<dbReference type="EMBL" id="OZ075114">
    <property type="protein sequence ID" value="CAL5057041.1"/>
    <property type="molecule type" value="Genomic_DNA"/>
</dbReference>
<dbReference type="InterPro" id="IPR001810">
    <property type="entry name" value="F-box_dom"/>
</dbReference>